<feature type="binding site" evidence="8">
    <location>
        <position position="235"/>
    </location>
    <ligand>
        <name>Fe cation</name>
        <dbReference type="ChEBI" id="CHEBI:24875"/>
    </ligand>
</feature>
<dbReference type="SUPFAM" id="SSF53850">
    <property type="entry name" value="Periplasmic binding protein-like II"/>
    <property type="match status" value="1"/>
</dbReference>
<dbReference type="GO" id="GO:0055085">
    <property type="term" value="P:transmembrane transport"/>
    <property type="evidence" value="ECO:0007669"/>
    <property type="project" value="InterPro"/>
</dbReference>
<protein>
    <submittedName>
        <fullName evidence="10">Extracellular solute-binding protein</fullName>
    </submittedName>
</protein>
<keyword evidence="3" id="KW-0410">Iron transport</keyword>
<evidence type="ECO:0000256" key="5">
    <source>
        <dbReference type="ARBA" id="ARBA00022729"/>
    </source>
</evidence>
<keyword evidence="11" id="KW-1185">Reference proteome</keyword>
<dbReference type="Pfam" id="PF13416">
    <property type="entry name" value="SBP_bac_8"/>
    <property type="match status" value="1"/>
</dbReference>
<dbReference type="OrthoDB" id="179400at2"/>
<feature type="chain" id="PRO_5024458000" evidence="9">
    <location>
        <begin position="33"/>
        <end position="352"/>
    </location>
</feature>
<keyword evidence="6 8" id="KW-0408">Iron</keyword>
<dbReference type="GO" id="GO:0006826">
    <property type="term" value="P:iron ion transport"/>
    <property type="evidence" value="ECO:0007669"/>
    <property type="project" value="UniProtKB-KW"/>
</dbReference>
<dbReference type="AlphaFoldDB" id="A0A5Q2N4G0"/>
<keyword evidence="5 9" id="KW-0732">Signal</keyword>
<dbReference type="EMBL" id="CP045875">
    <property type="protein sequence ID" value="QGG48486.1"/>
    <property type="molecule type" value="Genomic_DNA"/>
</dbReference>
<evidence type="ECO:0000256" key="2">
    <source>
        <dbReference type="ARBA" id="ARBA00022448"/>
    </source>
</evidence>
<evidence type="ECO:0000256" key="4">
    <source>
        <dbReference type="ARBA" id="ARBA00022723"/>
    </source>
</evidence>
<evidence type="ECO:0000256" key="8">
    <source>
        <dbReference type="PIRSR" id="PIRSR002825-1"/>
    </source>
</evidence>
<dbReference type="InterPro" id="IPR026045">
    <property type="entry name" value="Ferric-bd"/>
</dbReference>
<dbReference type="Gene3D" id="3.40.190.10">
    <property type="entry name" value="Periplasmic binding protein-like II"/>
    <property type="match status" value="2"/>
</dbReference>
<keyword evidence="4 8" id="KW-0479">Metal-binding</keyword>
<feature type="signal peptide" evidence="9">
    <location>
        <begin position="1"/>
        <end position="32"/>
    </location>
</feature>
<dbReference type="Proteomes" id="UP000366051">
    <property type="component" value="Chromosome"/>
</dbReference>
<reference evidence="11" key="1">
    <citation type="submission" date="2019-11" db="EMBL/GenBank/DDBJ databases">
        <title>Genome sequence of Heliorestis convoluta strain HH, an alkaliphilic and minimalistic phototrophic bacterium from a soda lake in Egypt.</title>
        <authorList>
            <person name="Dewey E.D."/>
            <person name="Stokes L.M."/>
            <person name="Burchell B.M."/>
            <person name="Shaffer K.N."/>
            <person name="Huntington A.M."/>
            <person name="Baker J.M."/>
            <person name="Nadendla S."/>
            <person name="Giglio M.G."/>
            <person name="Touchman J.W."/>
            <person name="Blankenship R.E."/>
            <person name="Madigan M.T."/>
            <person name="Sattley W.M."/>
        </authorList>
    </citation>
    <scope>NUCLEOTIDE SEQUENCE [LARGE SCALE GENOMIC DNA]</scope>
    <source>
        <strain evidence="11">HH</strain>
    </source>
</reference>
<evidence type="ECO:0000256" key="3">
    <source>
        <dbReference type="ARBA" id="ARBA00022496"/>
    </source>
</evidence>
<feature type="binding site" evidence="8">
    <location>
        <position position="234"/>
    </location>
    <ligand>
        <name>Fe cation</name>
        <dbReference type="ChEBI" id="CHEBI:24875"/>
    </ligand>
</feature>
<dbReference type="PROSITE" id="PS01037">
    <property type="entry name" value="SBP_BACTERIAL_1"/>
    <property type="match status" value="1"/>
</dbReference>
<dbReference type="PROSITE" id="PS51257">
    <property type="entry name" value="PROKAR_LIPOPROTEIN"/>
    <property type="match status" value="1"/>
</dbReference>
<dbReference type="PIRSF" id="PIRSF002825">
    <property type="entry name" value="CfbpA"/>
    <property type="match status" value="1"/>
</dbReference>
<dbReference type="KEGG" id="hcv:FTV88_2388"/>
<evidence type="ECO:0000256" key="9">
    <source>
        <dbReference type="SAM" id="SignalP"/>
    </source>
</evidence>
<dbReference type="PANTHER" id="PTHR30006:SF15">
    <property type="entry name" value="IRON-UTILIZATION PERIPLASMIC PROTEIN"/>
    <property type="match status" value="1"/>
</dbReference>
<gene>
    <name evidence="10" type="ORF">FTV88_2388</name>
</gene>
<proteinExistence type="inferred from homology"/>
<organism evidence="10 11">
    <name type="scientific">Heliorestis convoluta</name>
    <dbReference type="NCBI Taxonomy" id="356322"/>
    <lineage>
        <taxon>Bacteria</taxon>
        <taxon>Bacillati</taxon>
        <taxon>Bacillota</taxon>
        <taxon>Clostridia</taxon>
        <taxon>Eubacteriales</taxon>
        <taxon>Heliobacteriaceae</taxon>
        <taxon>Heliorestis</taxon>
    </lineage>
</organism>
<name>A0A5Q2N4G0_9FIRM</name>
<evidence type="ECO:0000256" key="7">
    <source>
        <dbReference type="ARBA" id="ARBA00023065"/>
    </source>
</evidence>
<dbReference type="InterPro" id="IPR006061">
    <property type="entry name" value="SBP_1_CS"/>
</dbReference>
<keyword evidence="2" id="KW-0813">Transport</keyword>
<evidence type="ECO:0000256" key="1">
    <source>
        <dbReference type="ARBA" id="ARBA00008520"/>
    </source>
</evidence>
<keyword evidence="7" id="KW-0406">Ion transport</keyword>
<evidence type="ECO:0000313" key="10">
    <source>
        <dbReference type="EMBL" id="QGG48486.1"/>
    </source>
</evidence>
<evidence type="ECO:0000313" key="11">
    <source>
        <dbReference type="Proteomes" id="UP000366051"/>
    </source>
</evidence>
<dbReference type="InterPro" id="IPR006059">
    <property type="entry name" value="SBP"/>
</dbReference>
<sequence>MKKSLGKLLMTTLLGTALFVTGCSSSSSTSTAADADKETKELVIYSARNETFVQPLVESFEEQTGIKVRMLSGNEASVNKIIEERNNVQADIFFSNDAGAMEYLRLEGLLASNDSKALEVIDPKYRAVDGSWVGLSARTRVLMYNKDLISEEEMPKALWELTDPKWSGEFMITRGGNGSMVAHVAALRAAWGDEKTKEWIEQVRENAGAVVNGHGDIRRSVGAGEFKFGLVNNYYYHLQLNEDKDNNVGAIYPDQGSDDIGAFVNAAGVALIKDAPNTKNAKAFIDWLLEPEQQKVFAFNSMEVPLNPAVEAVGFAKKIDEYKVMDMPLQELGPVWSDVKQLIEDAGLDLNL</sequence>
<dbReference type="RefSeq" id="WP_153725652.1">
    <property type="nucleotide sequence ID" value="NZ_CP045875.1"/>
</dbReference>
<dbReference type="PANTHER" id="PTHR30006">
    <property type="entry name" value="THIAMINE-BINDING PERIPLASMIC PROTEIN-RELATED"/>
    <property type="match status" value="1"/>
</dbReference>
<dbReference type="GO" id="GO:0030288">
    <property type="term" value="C:outer membrane-bounded periplasmic space"/>
    <property type="evidence" value="ECO:0007669"/>
    <property type="project" value="TreeGrafter"/>
</dbReference>
<evidence type="ECO:0000256" key="6">
    <source>
        <dbReference type="ARBA" id="ARBA00023004"/>
    </source>
</evidence>
<dbReference type="GO" id="GO:0046872">
    <property type="term" value="F:metal ion binding"/>
    <property type="evidence" value="ECO:0007669"/>
    <property type="project" value="UniProtKB-KW"/>
</dbReference>
<comment type="similarity">
    <text evidence="1">Belongs to the bacterial solute-binding protein 1 family.</text>
</comment>
<accession>A0A5Q2N4G0</accession>